<feature type="transmembrane region" description="Helical" evidence="1">
    <location>
        <begin position="367"/>
        <end position="387"/>
    </location>
</feature>
<feature type="transmembrane region" description="Helical" evidence="1">
    <location>
        <begin position="470"/>
        <end position="494"/>
    </location>
</feature>
<gene>
    <name evidence="2" type="ORF">HUK38_03640</name>
</gene>
<dbReference type="GO" id="GO:0005886">
    <property type="term" value="C:plasma membrane"/>
    <property type="evidence" value="ECO:0007669"/>
    <property type="project" value="TreeGrafter"/>
</dbReference>
<dbReference type="InterPro" id="IPR027463">
    <property type="entry name" value="AcrB_DN_DC_subdom"/>
</dbReference>
<dbReference type="InterPro" id="IPR001036">
    <property type="entry name" value="Acrflvin-R"/>
</dbReference>
<dbReference type="AlphaFoldDB" id="A0A839H655"/>
<dbReference type="Proteomes" id="UP000548632">
    <property type="component" value="Unassembled WGS sequence"/>
</dbReference>
<feature type="transmembrane region" description="Helical" evidence="1">
    <location>
        <begin position="996"/>
        <end position="1022"/>
    </location>
</feature>
<dbReference type="Gene3D" id="3.30.70.1440">
    <property type="entry name" value="Multidrug efflux transporter AcrB pore domain"/>
    <property type="match status" value="1"/>
</dbReference>
<dbReference type="Gene3D" id="3.30.2090.10">
    <property type="entry name" value="Multidrug efflux transporter AcrB TolC docking domain, DN and DC subdomains"/>
    <property type="match status" value="2"/>
</dbReference>
<comment type="caution">
    <text evidence="2">The sequence shown here is derived from an EMBL/GenBank/DDBJ whole genome shotgun (WGS) entry which is preliminary data.</text>
</comment>
<feature type="transmembrane region" description="Helical" evidence="1">
    <location>
        <begin position="921"/>
        <end position="943"/>
    </location>
</feature>
<feature type="transmembrane region" description="Helical" evidence="1">
    <location>
        <begin position="438"/>
        <end position="464"/>
    </location>
</feature>
<dbReference type="Gene3D" id="1.20.1640.10">
    <property type="entry name" value="Multidrug efflux transporter AcrB transmembrane domain"/>
    <property type="match status" value="2"/>
</dbReference>
<dbReference type="SUPFAM" id="SSF82714">
    <property type="entry name" value="Multidrug efflux transporter AcrB TolC docking domain, DN and DC subdomains"/>
    <property type="match status" value="2"/>
</dbReference>
<keyword evidence="1" id="KW-1133">Transmembrane helix</keyword>
<dbReference type="PRINTS" id="PR00702">
    <property type="entry name" value="ACRIFLAVINRP"/>
</dbReference>
<feature type="transmembrane region" description="Helical" evidence="1">
    <location>
        <begin position="531"/>
        <end position="549"/>
    </location>
</feature>
<dbReference type="PANTHER" id="PTHR32063:SF0">
    <property type="entry name" value="SWARMING MOTILITY PROTEIN SWRC"/>
    <property type="match status" value="1"/>
</dbReference>
<dbReference type="PANTHER" id="PTHR32063">
    <property type="match status" value="1"/>
</dbReference>
<feature type="transmembrane region" description="Helical" evidence="1">
    <location>
        <begin position="963"/>
        <end position="984"/>
    </location>
</feature>
<keyword evidence="1" id="KW-0812">Transmembrane</keyword>
<dbReference type="GO" id="GO:0042910">
    <property type="term" value="F:xenobiotic transmembrane transporter activity"/>
    <property type="evidence" value="ECO:0007669"/>
    <property type="project" value="TreeGrafter"/>
</dbReference>
<dbReference type="EMBL" id="JABVCQ010000006">
    <property type="protein sequence ID" value="MBB1125323.1"/>
    <property type="molecule type" value="Genomic_DNA"/>
</dbReference>
<evidence type="ECO:0000313" key="2">
    <source>
        <dbReference type="EMBL" id="MBB1125323.1"/>
    </source>
</evidence>
<keyword evidence="1" id="KW-0472">Membrane</keyword>
<feature type="transmembrane region" description="Helical" evidence="1">
    <location>
        <begin position="506"/>
        <end position="525"/>
    </location>
</feature>
<name>A0A839H655_9GAMM</name>
<feature type="transmembrane region" description="Helical" evidence="1">
    <location>
        <begin position="341"/>
        <end position="360"/>
    </location>
</feature>
<dbReference type="Gene3D" id="3.30.70.1320">
    <property type="entry name" value="Multidrug efflux transporter AcrB pore domain like"/>
    <property type="match status" value="1"/>
</dbReference>
<dbReference type="Gene3D" id="3.30.70.1430">
    <property type="entry name" value="Multidrug efflux transporter AcrB pore domain"/>
    <property type="match status" value="2"/>
</dbReference>
<keyword evidence="3" id="KW-1185">Reference proteome</keyword>
<dbReference type="Pfam" id="PF00873">
    <property type="entry name" value="ACR_tran"/>
    <property type="match status" value="1"/>
</dbReference>
<dbReference type="SUPFAM" id="SSF82866">
    <property type="entry name" value="Multidrug efflux transporter AcrB transmembrane domain"/>
    <property type="match status" value="2"/>
</dbReference>
<evidence type="ECO:0000313" key="3">
    <source>
        <dbReference type="Proteomes" id="UP000548632"/>
    </source>
</evidence>
<protein>
    <submittedName>
        <fullName evidence="2">Efflux RND transporter permease subunit</fullName>
    </submittedName>
</protein>
<reference evidence="2 3" key="1">
    <citation type="journal article" date="2020" name="Arch. Microbiol.">
        <title>The genome sequence of the giant phototrophic gammaproteobacterium Thiospirillum jenense gives insight into its physiological properties and phylogenetic relationships.</title>
        <authorList>
            <person name="Imhoff J.F."/>
            <person name="Meyer T.E."/>
            <person name="Kyndt J.A."/>
        </authorList>
    </citation>
    <scope>NUCLEOTIDE SEQUENCE [LARGE SCALE GENOMIC DNA]</scope>
    <source>
        <strain evidence="2 3">DSM 216</strain>
    </source>
</reference>
<sequence length="1034" mass="113178">MIILMINWCLHHPIGVVMLTLAVMVTGVFALTRLNVDLLPRIIYPEIRVRVIDADVAATIMEHEVTRPLEEQLATTEGAIAVQSQTSEGRTIIDLSFQYGTDIDQALRDASAKLDRAKRSLPTTIDPPSIIKRDPFQLPVAEYIVSSYLQNAVDLGMLVDDNLSRQLLTLPGVAAAEVGGSLEREINIIVDPFRLAAVGLNVAAFAAVISQANYEISTGRLQWSDGEIGGRTSGYLTTATDIAELPVPIRTNEAAVILPKVSELAHVIDGTAEERLRIRLNTSPGVKLSIQKQPDANTVSVVEMVDKELNKLTQQGLIPHGLRVTKVEDQAQYIRYALQNATNAVVSGALLAMIVVYLFLGDLRRTLIIGSAIPIAVFVTFIFMAVFNLTFNLMTLGGLALGVGMLVDNTILMLENIDRHQRDGHGKLHNISHAVNEVIGAVVASTLTNLAAVVPFLFIGGLIGLLFQELIFTISSAIIASLVVAITLVPTLAARVPLKCDANLRLQINQFIITLAFGYAKILNYLLHQRWLIIILFTVSLVVAIPNLFDRQQEFLPELDNGSVRINLTADTGIRLDYMDQLTRQIEAIVIKQSDVMTVFTTVGGSVFGRINFENANRATIQVQLKPRSQRQMNTRQWNEQIRRLIRQEKIAGLKVTVNTAGIRGIRLGQDDDELKLRITGADLTILNNLADRMITQLKTVSGLRDVRHSSEEQALEIVIQPDRMRTANYGLDVQTIGKALQFAFAGQVVTELFDGNRRIAIRVKLDHATIATPAEIESILLLVDDSKLPIRIGDVATVEIKSLPATILHDRQSRVIDITAAFGDELVLDEAIKKSFAAIANISLPSGYAIYEDSGLELLKQGYNLGGILIALALFLVFTAMAVQYESLRNPLVILLSVPFCLIGVVIGLNLTTLSLSLPVWLGVILLVGIVVNNAILLVEFIEQRRQDGEEKYQAIFTAARLRLRPILMTTLTTVIGMLPLALANSDGAELLKPLAVTIVAGLSFSVLVSLLLVPVIYSLIGVSELNRDKQLA</sequence>
<dbReference type="SUPFAM" id="SSF82693">
    <property type="entry name" value="Multidrug efflux transporter AcrB pore domain, PN1, PN2, PC1 and PC2 subdomains"/>
    <property type="match status" value="3"/>
</dbReference>
<feature type="transmembrane region" description="Helical" evidence="1">
    <location>
        <begin position="893"/>
        <end position="915"/>
    </location>
</feature>
<evidence type="ECO:0000256" key="1">
    <source>
        <dbReference type="SAM" id="Phobius"/>
    </source>
</evidence>
<organism evidence="2 3">
    <name type="scientific">Thiospirillum jenense</name>
    <dbReference type="NCBI Taxonomy" id="1653858"/>
    <lineage>
        <taxon>Bacteria</taxon>
        <taxon>Pseudomonadati</taxon>
        <taxon>Pseudomonadota</taxon>
        <taxon>Gammaproteobacteria</taxon>
        <taxon>Chromatiales</taxon>
        <taxon>Chromatiaceae</taxon>
        <taxon>Thiospirillum</taxon>
    </lineage>
</organism>
<proteinExistence type="predicted"/>
<feature type="transmembrane region" description="Helical" evidence="1">
    <location>
        <begin position="864"/>
        <end position="886"/>
    </location>
</feature>
<accession>A0A839H655</accession>